<dbReference type="SUPFAM" id="SSF56112">
    <property type="entry name" value="Protein kinase-like (PK-like)"/>
    <property type="match status" value="1"/>
</dbReference>
<reference evidence="1 2" key="1">
    <citation type="journal article" date="2024" name="IMA Fungus">
        <title>IMA Genome - F19 : A genome assembly and annotation guide to empower mycologists, including annotated draft genome sequences of Ceratocystis pirilliformis, Diaporthe australafricana, Fusarium ophioides, Paecilomyces lecythidis, and Sporothrix stenoceras.</title>
        <authorList>
            <person name="Aylward J."/>
            <person name="Wilson A.M."/>
            <person name="Visagie C.M."/>
            <person name="Spraker J."/>
            <person name="Barnes I."/>
            <person name="Buitendag C."/>
            <person name="Ceriani C."/>
            <person name="Del Mar Angel L."/>
            <person name="du Plessis D."/>
            <person name="Fuchs T."/>
            <person name="Gasser K."/>
            <person name="Kramer D."/>
            <person name="Li W."/>
            <person name="Munsamy K."/>
            <person name="Piso A."/>
            <person name="Price J.L."/>
            <person name="Sonnekus B."/>
            <person name="Thomas C."/>
            <person name="van der Nest A."/>
            <person name="van Dijk A."/>
            <person name="van Heerden A."/>
            <person name="van Vuuren N."/>
            <person name="Yilmaz N."/>
            <person name="Duong T.A."/>
            <person name="van der Merwe N.A."/>
            <person name="Wingfield M.J."/>
            <person name="Wingfield B.D."/>
        </authorList>
    </citation>
    <scope>NUCLEOTIDE SEQUENCE [LARGE SCALE GENOMIC DNA]</scope>
    <source>
        <strain evidence="1 2">CMW 18300</strain>
    </source>
</reference>
<evidence type="ECO:0000313" key="1">
    <source>
        <dbReference type="EMBL" id="KAL1874554.1"/>
    </source>
</evidence>
<evidence type="ECO:0000313" key="2">
    <source>
        <dbReference type="Proteomes" id="UP001583177"/>
    </source>
</evidence>
<keyword evidence="2" id="KW-1185">Reference proteome</keyword>
<organism evidence="1 2">
    <name type="scientific">Diaporthe australafricana</name>
    <dbReference type="NCBI Taxonomy" id="127596"/>
    <lineage>
        <taxon>Eukaryota</taxon>
        <taxon>Fungi</taxon>
        <taxon>Dikarya</taxon>
        <taxon>Ascomycota</taxon>
        <taxon>Pezizomycotina</taxon>
        <taxon>Sordariomycetes</taxon>
        <taxon>Sordariomycetidae</taxon>
        <taxon>Diaporthales</taxon>
        <taxon>Diaporthaceae</taxon>
        <taxon>Diaporthe</taxon>
    </lineage>
</organism>
<dbReference type="EMBL" id="JAWRVE010000022">
    <property type="protein sequence ID" value="KAL1874554.1"/>
    <property type="molecule type" value="Genomic_DNA"/>
</dbReference>
<dbReference type="Gene3D" id="1.10.510.10">
    <property type="entry name" value="Transferase(Phosphotransferase) domain 1"/>
    <property type="match status" value="1"/>
</dbReference>
<protein>
    <recommendedName>
        <fullName evidence="3">Protein kinase domain-containing protein</fullName>
    </recommendedName>
</protein>
<comment type="caution">
    <text evidence="1">The sequence shown here is derived from an EMBL/GenBank/DDBJ whole genome shotgun (WGS) entry which is preliminary data.</text>
</comment>
<gene>
    <name evidence="1" type="ORF">Daus18300_003573</name>
</gene>
<dbReference type="InterPro" id="IPR011009">
    <property type="entry name" value="Kinase-like_dom_sf"/>
</dbReference>
<dbReference type="Proteomes" id="UP001583177">
    <property type="component" value="Unassembled WGS sequence"/>
</dbReference>
<evidence type="ECO:0008006" key="3">
    <source>
        <dbReference type="Google" id="ProtNLM"/>
    </source>
</evidence>
<name>A0ABR3XF30_9PEZI</name>
<accession>A0ABR3XF30</accession>
<sequence>MDMKPANVLVENDDTVRIIDWQQQGMCRATHPPEATQKIVDKMRLDQNGQPIVIFTPQPGTWPQEGLRDAYVRWKAENSRGLEAAELFMTARAFWYVLEQREETVDPAIWSKESMDIPESWKAMVEDCLSEDPAKRPALETVVEFWEKQVEASYADFWRRILLKLTAVCM</sequence>
<proteinExistence type="predicted"/>